<name>A0A8F1MB86_9BACT</name>
<dbReference type="AlphaFoldDB" id="A0A8F1MB86"/>
<reference evidence="1" key="1">
    <citation type="submission" date="2021-06" db="EMBL/GenBank/DDBJ databases">
        <title>An adapted protocol for Saccharibacteria cultivation: two new species join this phylum of Candidate Phyla Radiations.</title>
        <authorList>
            <person name="Ibrahim A."/>
            <person name="Maatouk M."/>
            <person name="Zgheib R."/>
            <person name="Haddad G."/>
            <person name="Bou Khalil J."/>
            <person name="Raoult D."/>
            <person name="Bittar F."/>
        </authorList>
    </citation>
    <scope>NUCLEOTIDE SEQUENCE</scope>
    <source>
        <strain evidence="1">IHU1</strain>
    </source>
</reference>
<keyword evidence="2" id="KW-1185">Reference proteome</keyword>
<protein>
    <submittedName>
        <fullName evidence="1">Uncharacterized protein</fullName>
    </submittedName>
</protein>
<dbReference type="EMBL" id="CP076460">
    <property type="protein sequence ID" value="QWQ31885.1"/>
    <property type="molecule type" value="Genomic_DNA"/>
</dbReference>
<evidence type="ECO:0000313" key="1">
    <source>
        <dbReference type="EMBL" id="QWQ31885.1"/>
    </source>
</evidence>
<proteinExistence type="predicted"/>
<dbReference type="KEGG" id="mnd:KOY48_03030"/>
<organism evidence="1 2">
    <name type="scientific">Candidatus Minimicrobia naudis</name>
    <dbReference type="NCBI Taxonomy" id="2841263"/>
    <lineage>
        <taxon>Bacteria</taxon>
        <taxon>Candidatus Saccharimonadota</taxon>
        <taxon>Candidatus Saccharimonadota incertae sedis</taxon>
        <taxon>Candidatus Minimicrobia</taxon>
    </lineage>
</organism>
<gene>
    <name evidence="1" type="ORF">KOY48_03030</name>
</gene>
<dbReference type="Proteomes" id="UP000679129">
    <property type="component" value="Chromosome"/>
</dbReference>
<evidence type="ECO:0000313" key="2">
    <source>
        <dbReference type="Proteomes" id="UP000679129"/>
    </source>
</evidence>
<sequence length="54" mass="6134">MLGTVQSEDDSYRLQSVEVVVDLVSSLEIDLEISVPFAIYTKEDGCFVYTCRRN</sequence>
<accession>A0A8F1MB86</accession>